<name>A0ABU4WS71_9HYPH</name>
<accession>A0ABU4WS71</accession>
<evidence type="ECO:0000313" key="2">
    <source>
        <dbReference type="EMBL" id="MDX8438619.1"/>
    </source>
</evidence>
<evidence type="ECO:0000313" key="3">
    <source>
        <dbReference type="Proteomes" id="UP001272097"/>
    </source>
</evidence>
<dbReference type="Pfam" id="PF12680">
    <property type="entry name" value="SnoaL_2"/>
    <property type="match status" value="1"/>
</dbReference>
<dbReference type="InterPro" id="IPR032710">
    <property type="entry name" value="NTF2-like_dom_sf"/>
</dbReference>
<feature type="domain" description="SnoaL-like" evidence="1">
    <location>
        <begin position="21"/>
        <end position="90"/>
    </location>
</feature>
<reference evidence="2 3" key="1">
    <citation type="submission" date="2023-08" db="EMBL/GenBank/DDBJ databases">
        <title>Implementing the SeqCode for naming new Mesorhizobium species isolated from Vachellia karroo root nodules.</title>
        <authorList>
            <person name="Van Lill M."/>
        </authorList>
    </citation>
    <scope>NUCLEOTIDE SEQUENCE [LARGE SCALE GENOMIC DNA]</scope>
    <source>
        <strain evidence="2 3">VK3E</strain>
    </source>
</reference>
<proteinExistence type="predicted"/>
<dbReference type="EMBL" id="JAVIIS010000003">
    <property type="protein sequence ID" value="MDX8438619.1"/>
    <property type="molecule type" value="Genomic_DNA"/>
</dbReference>
<comment type="caution">
    <text evidence="2">The sequence shown here is derived from an EMBL/GenBank/DDBJ whole genome shotgun (WGS) entry which is preliminary data.</text>
</comment>
<dbReference type="SUPFAM" id="SSF54427">
    <property type="entry name" value="NTF2-like"/>
    <property type="match status" value="1"/>
</dbReference>
<dbReference type="RefSeq" id="WP_320212495.1">
    <property type="nucleotide sequence ID" value="NZ_JAVIIS010000003.1"/>
</dbReference>
<gene>
    <name evidence="2" type="ORF">RFM51_03370</name>
</gene>
<sequence>MTNAQNRQPARDPQDLERLLIDRQWAGDIEGMLALFEPDAVVDSGGDEPVRGRHAIRALFEQSIASGRKFQRGEQRPALVNGDLALTSTKLPDGSITSEVARRQSDGTWLWAIDRYSVGF</sequence>
<protein>
    <submittedName>
        <fullName evidence="2">Nuclear transport factor 2 family protein</fullName>
    </submittedName>
</protein>
<dbReference type="Proteomes" id="UP001272097">
    <property type="component" value="Unassembled WGS sequence"/>
</dbReference>
<organism evidence="2 3">
    <name type="scientific">Mesorhizobium australafricanum</name>
    <dbReference type="NCBI Taxonomy" id="3072311"/>
    <lineage>
        <taxon>Bacteria</taxon>
        <taxon>Pseudomonadati</taxon>
        <taxon>Pseudomonadota</taxon>
        <taxon>Alphaproteobacteria</taxon>
        <taxon>Hyphomicrobiales</taxon>
        <taxon>Phyllobacteriaceae</taxon>
        <taxon>Mesorhizobium</taxon>
    </lineage>
</organism>
<dbReference type="Gene3D" id="3.10.450.50">
    <property type="match status" value="1"/>
</dbReference>
<dbReference type="InterPro" id="IPR037401">
    <property type="entry name" value="SnoaL-like"/>
</dbReference>
<evidence type="ECO:0000259" key="1">
    <source>
        <dbReference type="Pfam" id="PF12680"/>
    </source>
</evidence>
<keyword evidence="3" id="KW-1185">Reference proteome</keyword>